<accession>A0A1E5PKF2</accession>
<evidence type="ECO:0000313" key="2">
    <source>
        <dbReference type="Proteomes" id="UP000095705"/>
    </source>
</evidence>
<dbReference type="Pfam" id="PF11253">
    <property type="entry name" value="DUF3052"/>
    <property type="match status" value="1"/>
</dbReference>
<reference evidence="1 2" key="1">
    <citation type="submission" date="2016-08" db="EMBL/GenBank/DDBJ databases">
        <title>The complete genome of Streptomyces subrutilus 10-1-1.</title>
        <authorList>
            <person name="Chen X."/>
        </authorList>
    </citation>
    <scope>NUCLEOTIDE SEQUENCE [LARGE SCALE GENOMIC DNA]</scope>
    <source>
        <strain evidence="1 2">10-1-1</strain>
    </source>
</reference>
<name>A0A1E5PKF2_9ACTN</name>
<gene>
    <name evidence="1" type="ORF">BGK67_00395</name>
</gene>
<organism evidence="1 2">
    <name type="scientific">Streptomyces subrutilus</name>
    <dbReference type="NCBI Taxonomy" id="36818"/>
    <lineage>
        <taxon>Bacteria</taxon>
        <taxon>Bacillati</taxon>
        <taxon>Actinomycetota</taxon>
        <taxon>Actinomycetes</taxon>
        <taxon>Kitasatosporales</taxon>
        <taxon>Streptomycetaceae</taxon>
        <taxon>Streptomyces</taxon>
    </lineage>
</organism>
<dbReference type="InterPro" id="IPR021412">
    <property type="entry name" value="DUF3052"/>
</dbReference>
<keyword evidence="2" id="KW-1185">Reference proteome</keyword>
<sequence>MSETQDERINLVAQLGFRPCQVVQEFGFNDDVDHELRETIQKVTDQDLVNEDYADTVDAVLLWFRDNDGNLTTALLNIIVKRQDGGVIWVLTPKAERDGYVAPSDISKAAKLARLSETKSVSIAKDWTGTRLVAPRR</sequence>
<proteinExistence type="predicted"/>
<dbReference type="STRING" id="36818.BGK67_00395"/>
<evidence type="ECO:0008006" key="3">
    <source>
        <dbReference type="Google" id="ProtNLM"/>
    </source>
</evidence>
<protein>
    <recommendedName>
        <fullName evidence="3">DUF3052 domain-containing protein</fullName>
    </recommendedName>
</protein>
<dbReference type="OrthoDB" id="5185945at2"/>
<dbReference type="RefSeq" id="WP_069918163.1">
    <property type="nucleotide sequence ID" value="NZ_MEHK01000001.1"/>
</dbReference>
<dbReference type="AlphaFoldDB" id="A0A1E5PKF2"/>
<dbReference type="Proteomes" id="UP000095705">
    <property type="component" value="Unassembled WGS sequence"/>
</dbReference>
<comment type="caution">
    <text evidence="1">The sequence shown here is derived from an EMBL/GenBank/DDBJ whole genome shotgun (WGS) entry which is preliminary data.</text>
</comment>
<evidence type="ECO:0000313" key="1">
    <source>
        <dbReference type="EMBL" id="OEJ30048.1"/>
    </source>
</evidence>
<dbReference type="EMBL" id="MEHK01000001">
    <property type="protein sequence ID" value="OEJ30048.1"/>
    <property type="molecule type" value="Genomic_DNA"/>
</dbReference>